<keyword evidence="5 9" id="KW-0732">Signal</keyword>
<reference evidence="11" key="1">
    <citation type="submission" date="2016-02" db="EMBL/GenBank/DDBJ databases">
        <title>Comparative genomics of biotechnologically important yeasts.</title>
        <authorList>
            <consortium name="DOE Joint Genome Institute"/>
            <person name="Riley R."/>
            <person name="Haridas S."/>
            <person name="Wolfe K.H."/>
            <person name="Lopes M.R."/>
            <person name="Hittinger C.T."/>
            <person name="Goker M."/>
            <person name="Salamov A."/>
            <person name="Wisecaver J."/>
            <person name="Long T.M."/>
            <person name="Aerts A.L."/>
            <person name="Barry K."/>
            <person name="Choi C."/>
            <person name="Clum A."/>
            <person name="Coughlan A.Y."/>
            <person name="Deshpande S."/>
            <person name="Douglass A.P."/>
            <person name="Hanson S.J."/>
            <person name="Klenk H.-P."/>
            <person name="Labutti K."/>
            <person name="Lapidus A."/>
            <person name="Lindquist E."/>
            <person name="Lipzen A."/>
            <person name="Meier-Kolthoff J.P."/>
            <person name="Ohm R.A."/>
            <person name="Otillar R.P."/>
            <person name="Pangilinan J."/>
            <person name="Peng Y."/>
            <person name="Rokas A."/>
            <person name="Rosa C.A."/>
            <person name="Scheuner C."/>
            <person name="Sibirny A.A."/>
            <person name="Slot J.C."/>
            <person name="Stielow J.B."/>
            <person name="Sun H."/>
            <person name="Kurtzman C.P."/>
            <person name="Blackwell M."/>
            <person name="Jeffries T.W."/>
            <person name="Grigoriev I.V."/>
        </authorList>
    </citation>
    <scope>NUCLEOTIDE SEQUENCE [LARGE SCALE GENOMIC DNA]</scope>
    <source>
        <strain evidence="11">NRRL Y-17796</strain>
    </source>
</reference>
<dbReference type="GO" id="GO:0005783">
    <property type="term" value="C:endoplasmic reticulum"/>
    <property type="evidence" value="ECO:0007669"/>
    <property type="project" value="InterPro"/>
</dbReference>
<evidence type="ECO:0000256" key="7">
    <source>
        <dbReference type="ARBA" id="ARBA00022927"/>
    </source>
</evidence>
<evidence type="ECO:0000256" key="3">
    <source>
        <dbReference type="ARBA" id="ARBA00015352"/>
    </source>
</evidence>
<dbReference type="Gene3D" id="1.25.10.10">
    <property type="entry name" value="Leucine-rich Repeat Variant"/>
    <property type="match status" value="1"/>
</dbReference>
<dbReference type="AlphaFoldDB" id="A0A1E4TGR5"/>
<dbReference type="EMBL" id="KV453842">
    <property type="protein sequence ID" value="ODV90962.1"/>
    <property type="molecule type" value="Genomic_DNA"/>
</dbReference>
<keyword evidence="7" id="KW-0653">Protein transport</keyword>
<dbReference type="Pfam" id="PF16782">
    <property type="entry name" value="SIL1"/>
    <property type="match status" value="1"/>
</dbReference>
<evidence type="ECO:0000256" key="5">
    <source>
        <dbReference type="ARBA" id="ARBA00022729"/>
    </source>
</evidence>
<sequence length="226" mass="25467">MEWWLIWAIAAFSQVLDIYRGDLRALDEYTAIDTALSIISSNIVDTDPQLHHALDVLEELNHDYTYAIHSVNSEMLPILSSKMATTKDPQIKALMAMNIASCLRNNQQTLQHSKSMVVPILNLIKTEPSYEVKMRLISALSATLQHPKSLDVFKLKNLGTVENVCFTNSVPELVGKCASLFQDIASDMDASKREQWKCKLSSFLTDHEHQCSHATIQRIHDCIAVL</sequence>
<feature type="chain" id="PRO_5009163195" description="Nucleotide exchange factor SIL1" evidence="9">
    <location>
        <begin position="18"/>
        <end position="226"/>
    </location>
</feature>
<evidence type="ECO:0000313" key="11">
    <source>
        <dbReference type="Proteomes" id="UP000095023"/>
    </source>
</evidence>
<evidence type="ECO:0000256" key="2">
    <source>
        <dbReference type="ARBA" id="ARBA00011799"/>
    </source>
</evidence>
<comment type="subunit">
    <text evidence="2">Interacts with KAR2.</text>
</comment>
<evidence type="ECO:0000256" key="8">
    <source>
        <dbReference type="ARBA" id="ARBA00023010"/>
    </source>
</evidence>
<evidence type="ECO:0000313" key="10">
    <source>
        <dbReference type="EMBL" id="ODV90962.1"/>
    </source>
</evidence>
<evidence type="ECO:0000256" key="1">
    <source>
        <dbReference type="ARBA" id="ARBA00010588"/>
    </source>
</evidence>
<proteinExistence type="inferred from homology"/>
<comment type="similarity">
    <text evidence="1">Belongs to the SIL1 family.</text>
</comment>
<evidence type="ECO:0000256" key="4">
    <source>
        <dbReference type="ARBA" id="ARBA00022448"/>
    </source>
</evidence>
<keyword evidence="4" id="KW-0813">Transport</keyword>
<dbReference type="GO" id="GO:0000774">
    <property type="term" value="F:adenyl-nucleotide exchange factor activity"/>
    <property type="evidence" value="ECO:0007669"/>
    <property type="project" value="InterPro"/>
</dbReference>
<evidence type="ECO:0000256" key="6">
    <source>
        <dbReference type="ARBA" id="ARBA00022824"/>
    </source>
</evidence>
<dbReference type="InterPro" id="IPR011989">
    <property type="entry name" value="ARM-like"/>
</dbReference>
<dbReference type="InterPro" id="IPR016024">
    <property type="entry name" value="ARM-type_fold"/>
</dbReference>
<organism evidence="10 11">
    <name type="scientific">Tortispora caseinolytica NRRL Y-17796</name>
    <dbReference type="NCBI Taxonomy" id="767744"/>
    <lineage>
        <taxon>Eukaryota</taxon>
        <taxon>Fungi</taxon>
        <taxon>Dikarya</taxon>
        <taxon>Ascomycota</taxon>
        <taxon>Saccharomycotina</taxon>
        <taxon>Trigonopsidomycetes</taxon>
        <taxon>Trigonopsidales</taxon>
        <taxon>Trigonopsidaceae</taxon>
        <taxon>Tortispora</taxon>
    </lineage>
</organism>
<keyword evidence="6" id="KW-0256">Endoplasmic reticulum</keyword>
<accession>A0A1E4TGR5</accession>
<name>A0A1E4TGR5_9ASCO</name>
<evidence type="ECO:0000256" key="9">
    <source>
        <dbReference type="SAM" id="SignalP"/>
    </source>
</evidence>
<feature type="signal peptide" evidence="9">
    <location>
        <begin position="1"/>
        <end position="17"/>
    </location>
</feature>
<dbReference type="SUPFAM" id="SSF48371">
    <property type="entry name" value="ARM repeat"/>
    <property type="match status" value="1"/>
</dbReference>
<dbReference type="GO" id="GO:0015031">
    <property type="term" value="P:protein transport"/>
    <property type="evidence" value="ECO:0007669"/>
    <property type="project" value="UniProtKB-KW"/>
</dbReference>
<dbReference type="InterPro" id="IPR031884">
    <property type="entry name" value="Sil1_fungi"/>
</dbReference>
<keyword evidence="8" id="KW-0811">Translocation</keyword>
<dbReference type="Proteomes" id="UP000095023">
    <property type="component" value="Unassembled WGS sequence"/>
</dbReference>
<gene>
    <name evidence="10" type="ORF">CANCADRAFT_2681</name>
</gene>
<keyword evidence="11" id="KW-1185">Reference proteome</keyword>
<protein>
    <recommendedName>
        <fullName evidence="3">Nucleotide exchange factor SIL1</fullName>
    </recommendedName>
</protein>